<proteinExistence type="inferred from homology"/>
<dbReference type="PANTHER" id="PTHR30489:SF8">
    <property type="entry name" value="LIPOPROTEIN-RELEASING SYSTEM TRANSMEMBRANE PROTEIN LOLC"/>
    <property type="match status" value="1"/>
</dbReference>
<keyword evidence="6 8" id="KW-1133">Transmembrane helix</keyword>
<dbReference type="InterPro" id="IPR011925">
    <property type="entry name" value="LolCE_TM"/>
</dbReference>
<dbReference type="Pfam" id="PF12704">
    <property type="entry name" value="MacB_PCD"/>
    <property type="match status" value="1"/>
</dbReference>
<feature type="transmembrane region" description="Helical" evidence="8">
    <location>
        <begin position="25"/>
        <end position="48"/>
    </location>
</feature>
<dbReference type="PANTHER" id="PTHR30489">
    <property type="entry name" value="LIPOPROTEIN-RELEASING SYSTEM TRANSMEMBRANE PROTEIN LOLE"/>
    <property type="match status" value="1"/>
</dbReference>
<feature type="transmembrane region" description="Helical" evidence="8">
    <location>
        <begin position="321"/>
        <end position="346"/>
    </location>
</feature>
<feature type="transmembrane region" description="Helical" evidence="8">
    <location>
        <begin position="277"/>
        <end position="301"/>
    </location>
</feature>
<reference evidence="11 12" key="1">
    <citation type="submission" date="2014-06" db="EMBL/GenBank/DDBJ databases">
        <title>The draft genome sequence of Idiomarina salinarum ISL-52.</title>
        <authorList>
            <person name="Du J."/>
            <person name="Shao Z."/>
        </authorList>
    </citation>
    <scope>NUCLEOTIDE SEQUENCE [LARGE SCALE GENOMIC DNA]</scope>
    <source>
        <strain evidence="11 12">ISL-52</strain>
    </source>
</reference>
<evidence type="ECO:0000313" key="12">
    <source>
        <dbReference type="Proteomes" id="UP000054363"/>
    </source>
</evidence>
<protein>
    <submittedName>
        <fullName evidence="11">Uncharacterized protein</fullName>
    </submittedName>
</protein>
<name>A0A094J202_9GAMM</name>
<keyword evidence="3" id="KW-0813">Transport</keyword>
<accession>A0A094J202</accession>
<evidence type="ECO:0000256" key="4">
    <source>
        <dbReference type="ARBA" id="ARBA00022475"/>
    </source>
</evidence>
<evidence type="ECO:0000259" key="10">
    <source>
        <dbReference type="Pfam" id="PF12704"/>
    </source>
</evidence>
<evidence type="ECO:0000256" key="6">
    <source>
        <dbReference type="ARBA" id="ARBA00022989"/>
    </source>
</evidence>
<evidence type="ECO:0000256" key="8">
    <source>
        <dbReference type="SAM" id="Phobius"/>
    </source>
</evidence>
<comment type="caution">
    <text evidence="11">The sequence shown here is derived from an EMBL/GenBank/DDBJ whole genome shotgun (WGS) entry which is preliminary data.</text>
</comment>
<dbReference type="AlphaFoldDB" id="A0A094J202"/>
<feature type="transmembrane region" description="Helical" evidence="8">
    <location>
        <begin position="379"/>
        <end position="399"/>
    </location>
</feature>
<evidence type="ECO:0000313" key="11">
    <source>
        <dbReference type="EMBL" id="KFZ32089.1"/>
    </source>
</evidence>
<dbReference type="GO" id="GO:0044874">
    <property type="term" value="P:lipoprotein localization to outer membrane"/>
    <property type="evidence" value="ECO:0007669"/>
    <property type="project" value="TreeGrafter"/>
</dbReference>
<keyword evidence="4" id="KW-1003">Cell membrane</keyword>
<evidence type="ECO:0000256" key="2">
    <source>
        <dbReference type="ARBA" id="ARBA00005236"/>
    </source>
</evidence>
<dbReference type="EMBL" id="JPER01000001">
    <property type="protein sequence ID" value="KFZ32089.1"/>
    <property type="molecule type" value="Genomic_DNA"/>
</dbReference>
<feature type="domain" description="MacB-like periplasmic core" evidence="10">
    <location>
        <begin position="30"/>
        <end position="214"/>
    </location>
</feature>
<dbReference type="GO" id="GO:0098797">
    <property type="term" value="C:plasma membrane protein complex"/>
    <property type="evidence" value="ECO:0007669"/>
    <property type="project" value="TreeGrafter"/>
</dbReference>
<dbReference type="STRING" id="435908.IDSA_05305"/>
<dbReference type="GO" id="GO:0042953">
    <property type="term" value="P:lipoprotein transport"/>
    <property type="evidence" value="ECO:0007669"/>
    <property type="project" value="InterPro"/>
</dbReference>
<evidence type="ECO:0000256" key="7">
    <source>
        <dbReference type="ARBA" id="ARBA00023136"/>
    </source>
</evidence>
<dbReference type="RefSeq" id="WP_034774782.1">
    <property type="nucleotide sequence ID" value="NZ_JPER01000001.1"/>
</dbReference>
<evidence type="ECO:0000256" key="3">
    <source>
        <dbReference type="ARBA" id="ARBA00022448"/>
    </source>
</evidence>
<dbReference type="NCBIfam" id="TIGR02212">
    <property type="entry name" value="lolCE"/>
    <property type="match status" value="1"/>
</dbReference>
<evidence type="ECO:0000259" key="9">
    <source>
        <dbReference type="Pfam" id="PF02687"/>
    </source>
</evidence>
<keyword evidence="5 8" id="KW-0812">Transmembrane</keyword>
<dbReference type="InterPro" id="IPR051447">
    <property type="entry name" value="Lipoprotein-release_system"/>
</dbReference>
<dbReference type="Pfam" id="PF02687">
    <property type="entry name" value="FtsX"/>
    <property type="match status" value="1"/>
</dbReference>
<dbReference type="InterPro" id="IPR025857">
    <property type="entry name" value="MacB_PCD"/>
</dbReference>
<gene>
    <name evidence="11" type="ORF">IDSA_05305</name>
</gene>
<dbReference type="OrthoDB" id="9808461at2"/>
<evidence type="ECO:0000256" key="1">
    <source>
        <dbReference type="ARBA" id="ARBA00004651"/>
    </source>
</evidence>
<evidence type="ECO:0000256" key="5">
    <source>
        <dbReference type="ARBA" id="ARBA00022692"/>
    </source>
</evidence>
<dbReference type="InterPro" id="IPR003838">
    <property type="entry name" value="ABC3_permease_C"/>
</dbReference>
<dbReference type="Proteomes" id="UP000054363">
    <property type="component" value="Unassembled WGS sequence"/>
</dbReference>
<feature type="domain" description="ABC3 transporter permease C-terminal" evidence="9">
    <location>
        <begin position="280"/>
        <end position="403"/>
    </location>
</feature>
<keyword evidence="12" id="KW-1185">Reference proteome</keyword>
<keyword evidence="7 8" id="KW-0472">Membrane</keyword>
<dbReference type="eggNOG" id="COG4591">
    <property type="taxonomic scope" value="Bacteria"/>
</dbReference>
<comment type="subcellular location">
    <subcellularLocation>
        <location evidence="1">Cell membrane</location>
        <topology evidence="1">Multi-pass membrane protein</topology>
    </subcellularLocation>
</comment>
<organism evidence="11 12">
    <name type="scientific">Pseudidiomarina salinarum</name>
    <dbReference type="NCBI Taxonomy" id="435908"/>
    <lineage>
        <taxon>Bacteria</taxon>
        <taxon>Pseudomonadati</taxon>
        <taxon>Pseudomonadota</taxon>
        <taxon>Gammaproteobacteria</taxon>
        <taxon>Alteromonadales</taxon>
        <taxon>Idiomarinaceae</taxon>
        <taxon>Pseudidiomarina</taxon>
    </lineage>
</organism>
<sequence>MFQPTALFLGSRYSRARHGSRFTRFINRFALAGILVGVAALIVVGSVMNGFEQELKQRILGVVPQLTVTPVDQKGLRDWQQLAARLPVVEGQRAVLPQVSSAGVIQGAGRLRPVLIQGVFPDAPGSEVQMRPLREHLQVGELEALVPGSYRILIGQALAQELDVWPGDSLRVIAAAGGMYTPLGLMPAQRRFTVAGIIAMQSEADSQLLIMHGVDAARLLRMADGEVSGLRYYFEDPFQALPAQQQLQAVLSDDYQLESWRERYGELFDAVSMEKRMVSLMLGLIIAVAAFNIVSSLMMLIQDKRADIAILQTMGLRRRSLYLMFMVQGLSNGVIGSIGGLLVGLATCLYLNNILDVLGINTGMAGTGGLPVLMEAEQITLIVLVAVILTLLATLYPAWRASRVLPAEALRYE</sequence>
<comment type="similarity">
    <text evidence="2">Belongs to the ABC-4 integral membrane protein family. LolC/E subfamily.</text>
</comment>